<keyword evidence="4" id="KW-1185">Reference proteome</keyword>
<evidence type="ECO:0000256" key="1">
    <source>
        <dbReference type="SAM" id="MobiDB-lite"/>
    </source>
</evidence>
<evidence type="ECO:0000313" key="3">
    <source>
        <dbReference type="EMBL" id="PYC83823.1"/>
    </source>
</evidence>
<dbReference type="InterPro" id="IPR036278">
    <property type="entry name" value="Sialidase_sf"/>
</dbReference>
<dbReference type="GO" id="GO:0016787">
    <property type="term" value="F:hydrolase activity"/>
    <property type="evidence" value="ECO:0007669"/>
    <property type="project" value="UniProtKB-KW"/>
</dbReference>
<dbReference type="EMBL" id="PYBW01000027">
    <property type="protein sequence ID" value="PYC83823.1"/>
    <property type="molecule type" value="Genomic_DNA"/>
</dbReference>
<feature type="signal peptide" evidence="2">
    <location>
        <begin position="1"/>
        <end position="29"/>
    </location>
</feature>
<evidence type="ECO:0000256" key="2">
    <source>
        <dbReference type="SAM" id="SignalP"/>
    </source>
</evidence>
<feature type="chain" id="PRO_5016102370" evidence="2">
    <location>
        <begin position="30"/>
        <end position="860"/>
    </location>
</feature>
<evidence type="ECO:0000313" key="4">
    <source>
        <dbReference type="Proteomes" id="UP000248039"/>
    </source>
</evidence>
<feature type="compositionally biased region" description="Low complexity" evidence="1">
    <location>
        <begin position="35"/>
        <end position="46"/>
    </location>
</feature>
<sequence length="860" mass="88695">MSAVHGTRRWLTICAISATLGLIGSPAVSAPLPSTAHPGTAATAAGKGDGGGEADEIQEGADQRAEARTSPGVVAPGAFTSAWNALNALPGTGGHWQHLTGLTYNSDDPRYRDLSSNSSAGMGNVTGRTAAVAADNNGHVYLGSAGGGVWRSSTGGGRWEPISDQLPTQATGALALDDRGRLWLGTGEASTNSDAYLGSGVYVLDHPEHGSFSSRSRVGGAELDSTTIHELRFGGGKVWAATSKGVWSHSTADLGGPWTLEFAPNPQYLPGGPLANDPSAPYKNLTNDIAIDPKDPTKVVLAVGWRSGDATNGFYAKGADGAWHPLTSLGDLPTDAADVGAVTFARSADGSRYYAIDQSPAMLAGNPNSGLAGIFVSKSGSPFGPWTKIADYTKLASSGSALARPNDSPGAQSWYDQSLQVDPANPDHLYAGLEEVFETKDAGANWNTVGPYWNFPFACWSGDPSKQSGSCPQTTHPDQHALAVGQLNGRSYVLAGNDGGLYRRPVNGQVDALGHGTDWTSLNDGTVDTLEYYSVGVGQDPAGRGPAITGGLQDNGQSMLRPGDKVMGSNFGGDGGDTLSDPANGCNIAQEYVYLAINVTQNCAANDGTGAPTTYSVAPPDNALGGNGARFIAPLAADQHNGNLWVAGGRHLWVQTQGYAIRDASAWTSAFDLGAGHVATAVASSGGKVYAGWCGPCNNQGFTRGIAVGNADGTGWQQLNLPVDATVPNRYLSGLAVDPNNSAHVYLAVNGFSRHWTEGPGAGVGHVFESTDAGADWHDISANLPDVPADSLVVTKSGGLAVATDAGVLFRQAGRTDWKRVGNLPAVAVDQLKLGPDGRLYAATHGRGLWAISLHDCGED</sequence>
<dbReference type="AlphaFoldDB" id="A0A2V4NI32"/>
<name>A0A2V4NI32_9ACTN</name>
<keyword evidence="2" id="KW-0732">Signal</keyword>
<accession>A0A2V4NI32</accession>
<dbReference type="OrthoDB" id="9764804at2"/>
<protein>
    <submittedName>
        <fullName evidence="3">Glycosyl hydrolase</fullName>
    </submittedName>
</protein>
<gene>
    <name evidence="3" type="ORF">C7C46_08630</name>
</gene>
<keyword evidence="3" id="KW-0378">Hydrolase</keyword>
<dbReference type="SUPFAM" id="SSF50939">
    <property type="entry name" value="Sialidases"/>
    <property type="match status" value="2"/>
</dbReference>
<proteinExistence type="predicted"/>
<organism evidence="3 4">
    <name type="scientific">Streptomyces tateyamensis</name>
    <dbReference type="NCBI Taxonomy" id="565073"/>
    <lineage>
        <taxon>Bacteria</taxon>
        <taxon>Bacillati</taxon>
        <taxon>Actinomycetota</taxon>
        <taxon>Actinomycetes</taxon>
        <taxon>Kitasatosporales</taxon>
        <taxon>Streptomycetaceae</taxon>
        <taxon>Streptomyces</taxon>
    </lineage>
</organism>
<feature type="region of interest" description="Disordered" evidence="1">
    <location>
        <begin position="34"/>
        <end position="73"/>
    </location>
</feature>
<dbReference type="RefSeq" id="WP_110667466.1">
    <property type="nucleotide sequence ID" value="NZ_PYBW01000027.1"/>
</dbReference>
<comment type="caution">
    <text evidence="3">The sequence shown here is derived from an EMBL/GenBank/DDBJ whole genome shotgun (WGS) entry which is preliminary data.</text>
</comment>
<reference evidence="3 4" key="1">
    <citation type="submission" date="2018-03" db="EMBL/GenBank/DDBJ databases">
        <title>Bioinformatic expansion and discovery of thiopeptide antibiotics.</title>
        <authorList>
            <person name="Schwalen C.J."/>
            <person name="Hudson G.A."/>
            <person name="Mitchell D.A."/>
        </authorList>
    </citation>
    <scope>NUCLEOTIDE SEQUENCE [LARGE SCALE GENOMIC DNA]</scope>
    <source>
        <strain evidence="3 4">ATCC 21389</strain>
    </source>
</reference>
<dbReference type="InterPro" id="IPR015943">
    <property type="entry name" value="WD40/YVTN_repeat-like_dom_sf"/>
</dbReference>
<dbReference type="Proteomes" id="UP000248039">
    <property type="component" value="Unassembled WGS sequence"/>
</dbReference>
<dbReference type="Gene3D" id="2.130.10.10">
    <property type="entry name" value="YVTN repeat-like/Quinoprotein amine dehydrogenase"/>
    <property type="match status" value="3"/>
</dbReference>